<dbReference type="eggNOG" id="COG0300">
    <property type="taxonomic scope" value="Bacteria"/>
</dbReference>
<gene>
    <name evidence="2" type="ordered locus">SACE_3987</name>
</gene>
<evidence type="ECO:0000313" key="3">
    <source>
        <dbReference type="Proteomes" id="UP000006728"/>
    </source>
</evidence>
<feature type="compositionally biased region" description="Basic and acidic residues" evidence="1">
    <location>
        <begin position="89"/>
        <end position="117"/>
    </location>
</feature>
<protein>
    <submittedName>
        <fullName evidence="2">Uncharacterized protein</fullName>
    </submittedName>
</protein>
<dbReference type="Proteomes" id="UP000006728">
    <property type="component" value="Chromosome"/>
</dbReference>
<proteinExistence type="predicted"/>
<name>A4FGT3_SACEN</name>
<dbReference type="Gene3D" id="3.40.50.720">
    <property type="entry name" value="NAD(P)-binding Rossmann-like Domain"/>
    <property type="match status" value="1"/>
</dbReference>
<evidence type="ECO:0000256" key="1">
    <source>
        <dbReference type="SAM" id="MobiDB-lite"/>
    </source>
</evidence>
<feature type="region of interest" description="Disordered" evidence="1">
    <location>
        <begin position="89"/>
        <end position="160"/>
    </location>
</feature>
<organism evidence="2 3">
    <name type="scientific">Saccharopolyspora erythraea (strain ATCC 11635 / DSM 40517 / JCM 4748 / NBRC 13426 / NCIMB 8594 / NRRL 2338)</name>
    <dbReference type="NCBI Taxonomy" id="405948"/>
    <lineage>
        <taxon>Bacteria</taxon>
        <taxon>Bacillati</taxon>
        <taxon>Actinomycetota</taxon>
        <taxon>Actinomycetes</taxon>
        <taxon>Pseudonocardiales</taxon>
        <taxon>Pseudonocardiaceae</taxon>
        <taxon>Saccharopolyspora</taxon>
    </lineage>
</organism>
<keyword evidence="3" id="KW-1185">Reference proteome</keyword>
<dbReference type="EMBL" id="AM420293">
    <property type="protein sequence ID" value="CAM03258.1"/>
    <property type="molecule type" value="Genomic_DNA"/>
</dbReference>
<sequence>MRRLVRRPDREVVHVLVREQSRHRVAELFDVTTQGLQSHAPRFSAYLASKAALEEFGRAAGLDALCDGITFSSVRLPLVRTDMAAQWLARDEPAGGRPAGDPRGREAAGDGKRDAADLHGGSNRQCARAEDGARRRPPRGFQAMRDSAPEARDQPHPGVLPAVAGALTRLLWRKLT</sequence>
<dbReference type="AlphaFoldDB" id="A4FGT3"/>
<reference evidence="2 3" key="1">
    <citation type="journal article" date="2007" name="Nat. Biotechnol.">
        <title>Complete genome sequence of the erythromycin-producing bacterium Saccharopolyspora erythraea NRRL23338.</title>
        <authorList>
            <person name="Oliynyk M."/>
            <person name="Samborskyy M."/>
            <person name="Lester J.B."/>
            <person name="Mironenko T."/>
            <person name="Scott N."/>
            <person name="Dickens S."/>
            <person name="Haydock S.F."/>
            <person name="Leadlay P.F."/>
        </authorList>
    </citation>
    <scope>NUCLEOTIDE SEQUENCE [LARGE SCALE GENOMIC DNA]</scope>
    <source>
        <strain evidence="3">ATCC 11635 / DSM 40517 / JCM 4748 / NBRC 13426 / NCIMB 8594 / NRRL 2338</strain>
    </source>
</reference>
<accession>A4FGT3</accession>
<dbReference type="KEGG" id="sen:SACE_3987"/>
<dbReference type="SUPFAM" id="SSF51735">
    <property type="entry name" value="NAD(P)-binding Rossmann-fold domains"/>
    <property type="match status" value="1"/>
</dbReference>
<dbReference type="HOGENOM" id="CLU_1524068_0_0_11"/>
<dbReference type="InterPro" id="IPR036291">
    <property type="entry name" value="NAD(P)-bd_dom_sf"/>
</dbReference>
<dbReference type="STRING" id="405948.SACE_3987"/>
<evidence type="ECO:0000313" key="2">
    <source>
        <dbReference type="EMBL" id="CAM03258.1"/>
    </source>
</evidence>